<reference evidence="2" key="2">
    <citation type="submission" date="2020-09" db="EMBL/GenBank/DDBJ databases">
        <authorList>
            <person name="Sun Q."/>
            <person name="Ohkuma M."/>
        </authorList>
    </citation>
    <scope>NUCLEOTIDE SEQUENCE</scope>
    <source>
        <strain evidence="2">JCM 19831</strain>
    </source>
</reference>
<accession>A0A917U0I0</accession>
<sequence>MLHARWARSILTHGAARVTVVVRDHELVGSGRGRPGWLVLAAAVPVGLPLLGRWQAMAMFAAAVAAVAVPVFAAQWRDRERQRAAHRAGVRTWTGHVPLDHAVGLWDLGVVAAFRFGGGLPVRVTPTQAGLFVAVRSSAGGRRYAPVTVQWSDIAGARTEAAGRATDWGRVAMLPLTTVTVELAPPGAGAFVMTTTDAAGLVETVTARLG</sequence>
<evidence type="ECO:0000313" key="2">
    <source>
        <dbReference type="EMBL" id="GGM48731.1"/>
    </source>
</evidence>
<evidence type="ECO:0000256" key="1">
    <source>
        <dbReference type="SAM" id="Phobius"/>
    </source>
</evidence>
<name>A0A917U0I0_9ACTN</name>
<keyword evidence="3" id="KW-1185">Reference proteome</keyword>
<reference evidence="2" key="1">
    <citation type="journal article" date="2014" name="Int. J. Syst. Evol. Microbiol.">
        <title>Complete genome sequence of Corynebacterium casei LMG S-19264T (=DSM 44701T), isolated from a smear-ripened cheese.</title>
        <authorList>
            <consortium name="US DOE Joint Genome Institute (JGI-PGF)"/>
            <person name="Walter F."/>
            <person name="Albersmeier A."/>
            <person name="Kalinowski J."/>
            <person name="Ruckert C."/>
        </authorList>
    </citation>
    <scope>NUCLEOTIDE SEQUENCE</scope>
    <source>
        <strain evidence="2">JCM 19831</strain>
    </source>
</reference>
<dbReference type="EMBL" id="BMPI01000031">
    <property type="protein sequence ID" value="GGM48731.1"/>
    <property type="molecule type" value="Genomic_DNA"/>
</dbReference>
<keyword evidence="1" id="KW-0812">Transmembrane</keyword>
<dbReference type="Proteomes" id="UP000642070">
    <property type="component" value="Unassembled WGS sequence"/>
</dbReference>
<comment type="caution">
    <text evidence="2">The sequence shown here is derived from an EMBL/GenBank/DDBJ whole genome shotgun (WGS) entry which is preliminary data.</text>
</comment>
<keyword evidence="1" id="KW-1133">Transmembrane helix</keyword>
<gene>
    <name evidence="2" type="ORF">GCM10007977_057930</name>
</gene>
<proteinExistence type="predicted"/>
<protein>
    <submittedName>
        <fullName evidence="2">Uncharacterized protein</fullName>
    </submittedName>
</protein>
<dbReference type="AlphaFoldDB" id="A0A917U0I0"/>
<keyword evidence="1" id="KW-0472">Membrane</keyword>
<organism evidence="2 3">
    <name type="scientific">Dactylosporangium sucinum</name>
    <dbReference type="NCBI Taxonomy" id="1424081"/>
    <lineage>
        <taxon>Bacteria</taxon>
        <taxon>Bacillati</taxon>
        <taxon>Actinomycetota</taxon>
        <taxon>Actinomycetes</taxon>
        <taxon>Micromonosporales</taxon>
        <taxon>Micromonosporaceae</taxon>
        <taxon>Dactylosporangium</taxon>
    </lineage>
</organism>
<evidence type="ECO:0000313" key="3">
    <source>
        <dbReference type="Proteomes" id="UP000642070"/>
    </source>
</evidence>
<feature type="transmembrane region" description="Helical" evidence="1">
    <location>
        <begin position="54"/>
        <end position="73"/>
    </location>
</feature>